<name>A0A4Q2KAA7_9FIRM</name>
<evidence type="ECO:0000259" key="1">
    <source>
        <dbReference type="Pfam" id="PF01208"/>
    </source>
</evidence>
<dbReference type="RefSeq" id="WP_129223094.1">
    <property type="nucleotide sequence ID" value="NZ_SDOZ01000002.1"/>
</dbReference>
<proteinExistence type="predicted"/>
<dbReference type="GO" id="GO:0006779">
    <property type="term" value="P:porphyrin-containing compound biosynthetic process"/>
    <property type="evidence" value="ECO:0007669"/>
    <property type="project" value="InterPro"/>
</dbReference>
<dbReference type="Gene3D" id="3.20.20.210">
    <property type="match status" value="1"/>
</dbReference>
<comment type="caution">
    <text evidence="2">The sequence shown here is derived from an EMBL/GenBank/DDBJ whole genome shotgun (WGS) entry which is preliminary data.</text>
</comment>
<dbReference type="PANTHER" id="PTHR47099">
    <property type="entry name" value="METHYLCOBAMIDE:COM METHYLTRANSFERASE MTBA"/>
    <property type="match status" value="1"/>
</dbReference>
<dbReference type="Pfam" id="PF01208">
    <property type="entry name" value="URO-D"/>
    <property type="match status" value="1"/>
</dbReference>
<dbReference type="PANTHER" id="PTHR47099:SF1">
    <property type="entry name" value="METHYLCOBAMIDE:COM METHYLTRANSFERASE MTBA"/>
    <property type="match status" value="1"/>
</dbReference>
<dbReference type="OrthoDB" id="9780425at2"/>
<dbReference type="Proteomes" id="UP000291269">
    <property type="component" value="Unassembled WGS sequence"/>
</dbReference>
<evidence type="ECO:0000313" key="2">
    <source>
        <dbReference type="EMBL" id="RXZ60929.1"/>
    </source>
</evidence>
<dbReference type="InterPro" id="IPR052024">
    <property type="entry name" value="Methanogen_methyltrans"/>
</dbReference>
<organism evidence="2 3">
    <name type="scientific">Candidatus Borkfalkia ceftriaxoniphila</name>
    <dbReference type="NCBI Taxonomy" id="2508949"/>
    <lineage>
        <taxon>Bacteria</taxon>
        <taxon>Bacillati</taxon>
        <taxon>Bacillota</taxon>
        <taxon>Clostridia</taxon>
        <taxon>Christensenellales</taxon>
        <taxon>Christensenellaceae</taxon>
        <taxon>Candidatus Borkfalkia</taxon>
    </lineage>
</organism>
<sequence length="365" mass="41547">MNGRERFLTALKNQKPDRLPCQVHSWMTYYLDTYLNGMDSYQAYDYFGMDPVIYAFPHLIFDEKSLKNWAYEYRSLGKDKDGVESFIQIYHTPKGDLTIKGARNRFTSWETESMIKNEDDFELFKEFYPVPVSADWSPIIEAKNKIGDKGIVRTWCHAYGQPGTWQSLTCLIGTENTIYKAMDEPDWVHYALKTISDKAVASIENMGKIPADLVENGGGAASSTVISPAMHEEFCLPYDRIRHEALHRQGTLVVYHLCGGVMPLLELVRQNGADALETMTPSSMGGDCRMEEAARRIGDSVAFIGGFDQNEGFERGNRKFIREEVKRLFAAKPDGGFICSPSDHFFFGDPENLKEFVKACRECEY</sequence>
<gene>
    <name evidence="2" type="ORF">ESZ91_00645</name>
</gene>
<dbReference type="InterPro" id="IPR038071">
    <property type="entry name" value="UROD/MetE-like_sf"/>
</dbReference>
<keyword evidence="3" id="KW-1185">Reference proteome</keyword>
<protein>
    <recommendedName>
        <fullName evidence="1">Uroporphyrinogen decarboxylase (URO-D) domain-containing protein</fullName>
    </recommendedName>
</protein>
<accession>A0A4Q2KAA7</accession>
<reference evidence="2 3" key="1">
    <citation type="journal article" date="2019" name="Gut">
        <title>Antibiotics-induced monodominance of a novel gut bacterial order.</title>
        <authorList>
            <person name="Hildebrand F."/>
            <person name="Moitinho-Silva L."/>
            <person name="Blasche S."/>
            <person name="Jahn M.T."/>
            <person name="Gossmann T.I."/>
            <person name="Heuerta-Cepas J."/>
            <person name="Hercog R."/>
            <person name="Luetge M."/>
            <person name="Bahram M."/>
            <person name="Pryszlak A."/>
            <person name="Alves R.J."/>
            <person name="Waszak S.M."/>
            <person name="Zhu A."/>
            <person name="Ye L."/>
            <person name="Costea P.I."/>
            <person name="Aalvink S."/>
            <person name="Belzer C."/>
            <person name="Forslund S.K."/>
            <person name="Sunagawa S."/>
            <person name="Hentschel U."/>
            <person name="Merten C."/>
            <person name="Patil K.R."/>
            <person name="Benes V."/>
            <person name="Bork P."/>
        </authorList>
    </citation>
    <scope>NUCLEOTIDE SEQUENCE [LARGE SCALE GENOMIC DNA]</scope>
    <source>
        <strain evidence="2 3">HDS1380</strain>
    </source>
</reference>
<dbReference type="AlphaFoldDB" id="A0A4Q2KAA7"/>
<evidence type="ECO:0000313" key="3">
    <source>
        <dbReference type="Proteomes" id="UP000291269"/>
    </source>
</evidence>
<feature type="domain" description="Uroporphyrinogen decarboxylase (URO-D)" evidence="1">
    <location>
        <begin position="164"/>
        <end position="362"/>
    </location>
</feature>
<dbReference type="GO" id="GO:0004853">
    <property type="term" value="F:uroporphyrinogen decarboxylase activity"/>
    <property type="evidence" value="ECO:0007669"/>
    <property type="project" value="InterPro"/>
</dbReference>
<dbReference type="SUPFAM" id="SSF51726">
    <property type="entry name" value="UROD/MetE-like"/>
    <property type="match status" value="1"/>
</dbReference>
<dbReference type="InterPro" id="IPR000257">
    <property type="entry name" value="Uroporphyrinogen_deCOase"/>
</dbReference>
<dbReference type="EMBL" id="SDOZ01000002">
    <property type="protein sequence ID" value="RXZ60929.1"/>
    <property type="molecule type" value="Genomic_DNA"/>
</dbReference>